<comment type="caution">
    <text evidence="3">The sequence shown here is derived from an EMBL/GenBank/DDBJ whole genome shotgun (WGS) entry which is preliminary data.</text>
</comment>
<feature type="region of interest" description="Disordered" evidence="1">
    <location>
        <begin position="21"/>
        <end position="49"/>
    </location>
</feature>
<feature type="signal peptide" evidence="2">
    <location>
        <begin position="1"/>
        <end position="20"/>
    </location>
</feature>
<feature type="chain" id="PRO_5045747817" description="Glycosyl hydrolase" evidence="2">
    <location>
        <begin position="21"/>
        <end position="653"/>
    </location>
</feature>
<dbReference type="InterPro" id="IPR053169">
    <property type="entry name" value="MUG_Protein"/>
</dbReference>
<dbReference type="Proteomes" id="UP001642502">
    <property type="component" value="Unassembled WGS sequence"/>
</dbReference>
<evidence type="ECO:0000313" key="3">
    <source>
        <dbReference type="EMBL" id="CAK7271675.1"/>
    </source>
</evidence>
<evidence type="ECO:0000256" key="2">
    <source>
        <dbReference type="SAM" id="SignalP"/>
    </source>
</evidence>
<feature type="compositionally biased region" description="Basic and acidic residues" evidence="1">
    <location>
        <begin position="596"/>
        <end position="629"/>
    </location>
</feature>
<dbReference type="SUPFAM" id="SSF48208">
    <property type="entry name" value="Six-hairpin glycosidases"/>
    <property type="match status" value="1"/>
</dbReference>
<evidence type="ECO:0000256" key="1">
    <source>
        <dbReference type="SAM" id="MobiDB-lite"/>
    </source>
</evidence>
<dbReference type="InterPro" id="IPR005198">
    <property type="entry name" value="Glyco_hydro_76"/>
</dbReference>
<dbReference type="PANTHER" id="PTHR47791">
    <property type="entry name" value="MEIOTICALLY UP-REGULATED GENE 191 PROTEIN"/>
    <property type="match status" value="1"/>
</dbReference>
<organism evidence="3 4">
    <name type="scientific">Sporothrix epigloea</name>
    <dbReference type="NCBI Taxonomy" id="1892477"/>
    <lineage>
        <taxon>Eukaryota</taxon>
        <taxon>Fungi</taxon>
        <taxon>Dikarya</taxon>
        <taxon>Ascomycota</taxon>
        <taxon>Pezizomycotina</taxon>
        <taxon>Sordariomycetes</taxon>
        <taxon>Sordariomycetidae</taxon>
        <taxon>Ophiostomatales</taxon>
        <taxon>Ophiostomataceae</taxon>
        <taxon>Sporothrix</taxon>
    </lineage>
</organism>
<dbReference type="EMBL" id="CAWUON010000076">
    <property type="protein sequence ID" value="CAK7271675.1"/>
    <property type="molecule type" value="Genomic_DNA"/>
</dbReference>
<keyword evidence="2" id="KW-0732">Signal</keyword>
<accession>A0ABP0DXL1</accession>
<dbReference type="InterPro" id="IPR008928">
    <property type="entry name" value="6-hairpin_glycosidase_sf"/>
</dbReference>
<feature type="region of interest" description="Disordered" evidence="1">
    <location>
        <begin position="586"/>
        <end position="632"/>
    </location>
</feature>
<sequence length="653" mass="72660">MITRLFRLACTLLAVSAVTATTPNGPDADKDTTINPPNPFLPHGAPVQRSTSNDQLICQSVPAATKSKLLNEFLEALRVMQDDYFEPWLGQWPKAIDWTAAVMGTHVAGALSSLSLGLSAEDGIKEKENLITVYFSQLLSYYFGQDAFSIRNEAYDDMLWVVLGWLETVQFIDYHTTLYRESTARDGSSLNRAGPGLLRNQSWHGNLWTPAFSHRARIFWDIASQGWDDKLCGGGMTWNPRLEPYKNAITNELFIAASASMYLYFPGDTNNSPFLDIHDPQASHPFSSSANSTGSGDAHSPHHLQAALAGYFWLQHSGMKNEQGLFVDGFHISGWKNMSNPNTRCDQRNDMVYTYNQGVLLTGQIGLWKVTGDQRFLRDGHQLIQSVIKATGYDLTHEKPIDNIADLKPGQLPPWRGLGRAGVLEEQCDVGGQCSQNSQTFKGIFFHHLTAFCAPLDIAYFKAERAKSEAVDLAQHMYNRVLRDHKNACSSYIGWIRHNVDAALSTKNTDGKFGMWWTAGLLQTTSSWSGMATPSETIDVDSNSVDYRTYGVPIDSTWISSPVLTHQSSSPIRDQQLYRDVNQEPLKSGRAGHMSDGNRHVGDNANTDVHREEVTNRANDPNDRGRGRTVETQGSGLAVLRCLWEITQRSADC</sequence>
<dbReference type="Pfam" id="PF03663">
    <property type="entry name" value="Glyco_hydro_76"/>
    <property type="match status" value="2"/>
</dbReference>
<keyword evidence="4" id="KW-1185">Reference proteome</keyword>
<gene>
    <name evidence="3" type="ORF">SEPCBS119000_004727</name>
</gene>
<evidence type="ECO:0008006" key="5">
    <source>
        <dbReference type="Google" id="ProtNLM"/>
    </source>
</evidence>
<protein>
    <recommendedName>
        <fullName evidence="5">Glycosyl hydrolase</fullName>
    </recommendedName>
</protein>
<dbReference type="Gene3D" id="1.50.10.20">
    <property type="match status" value="1"/>
</dbReference>
<evidence type="ECO:0000313" key="4">
    <source>
        <dbReference type="Proteomes" id="UP001642502"/>
    </source>
</evidence>
<proteinExistence type="predicted"/>
<dbReference type="PANTHER" id="PTHR47791:SF2">
    <property type="entry name" value="ENDO MANNANASE, GH76 FAMILY (EUROFUNG)"/>
    <property type="match status" value="1"/>
</dbReference>
<reference evidence="3 4" key="1">
    <citation type="submission" date="2024-01" db="EMBL/GenBank/DDBJ databases">
        <authorList>
            <person name="Allen C."/>
            <person name="Tagirdzhanova G."/>
        </authorList>
    </citation>
    <scope>NUCLEOTIDE SEQUENCE [LARGE SCALE GENOMIC DNA]</scope>
    <source>
        <strain evidence="3 4">CBS 119000</strain>
    </source>
</reference>
<name>A0ABP0DXL1_9PEZI</name>